<evidence type="ECO:0000313" key="3">
    <source>
        <dbReference type="EMBL" id="SSX24491.1"/>
    </source>
</evidence>
<keyword evidence="2" id="KW-1133">Transmembrane helix</keyword>
<protein>
    <submittedName>
        <fullName evidence="3">CSON010877 protein</fullName>
    </submittedName>
</protein>
<keyword evidence="2" id="KW-0472">Membrane</keyword>
<dbReference type="InterPro" id="IPR002347">
    <property type="entry name" value="SDR_fam"/>
</dbReference>
<evidence type="ECO:0000256" key="1">
    <source>
        <dbReference type="ARBA" id="ARBA00023002"/>
    </source>
</evidence>
<dbReference type="PRINTS" id="PR00081">
    <property type="entry name" value="GDHRDH"/>
</dbReference>
<dbReference type="VEuPathDB" id="VectorBase:CSON010877"/>
<name>A0A336M561_CULSO</name>
<dbReference type="PANTHER" id="PTHR43157:SF31">
    <property type="entry name" value="PHOSPHATIDYLINOSITOL-GLYCAN BIOSYNTHESIS CLASS F PROTEIN"/>
    <property type="match status" value="1"/>
</dbReference>
<organism evidence="3">
    <name type="scientific">Culicoides sonorensis</name>
    <name type="common">Biting midge</name>
    <dbReference type="NCBI Taxonomy" id="179676"/>
    <lineage>
        <taxon>Eukaryota</taxon>
        <taxon>Metazoa</taxon>
        <taxon>Ecdysozoa</taxon>
        <taxon>Arthropoda</taxon>
        <taxon>Hexapoda</taxon>
        <taxon>Insecta</taxon>
        <taxon>Pterygota</taxon>
        <taxon>Neoptera</taxon>
        <taxon>Endopterygota</taxon>
        <taxon>Diptera</taxon>
        <taxon>Nematocera</taxon>
        <taxon>Chironomoidea</taxon>
        <taxon>Ceratopogonidae</taxon>
        <taxon>Ceratopogoninae</taxon>
        <taxon>Culicoides</taxon>
        <taxon>Monoculicoides</taxon>
    </lineage>
</organism>
<dbReference type="PANTHER" id="PTHR43157">
    <property type="entry name" value="PHOSPHATIDYLINOSITOL-GLYCAN BIOSYNTHESIS CLASS F PROTEIN-RELATED"/>
    <property type="match status" value="1"/>
</dbReference>
<dbReference type="Pfam" id="PF00106">
    <property type="entry name" value="adh_short"/>
    <property type="match status" value="1"/>
</dbReference>
<feature type="transmembrane region" description="Helical" evidence="2">
    <location>
        <begin position="6"/>
        <end position="22"/>
    </location>
</feature>
<keyword evidence="2" id="KW-0812">Transmembrane</keyword>
<gene>
    <name evidence="3" type="primary">CSON010877</name>
</gene>
<dbReference type="GO" id="GO:0016491">
    <property type="term" value="F:oxidoreductase activity"/>
    <property type="evidence" value="ECO:0007669"/>
    <property type="project" value="UniProtKB-KW"/>
</dbReference>
<dbReference type="InterPro" id="IPR036291">
    <property type="entry name" value="NAD(P)-bd_dom_sf"/>
</dbReference>
<sequence>MALWIIFLISAIVCLLFVFYFMRTSTQLPKTLPQFRTELKFMISGFKGCANDIGLRSKNMISLYSQPEKVAVITGGNRGLGLYVVKKLVDCDMTVIVGVRDPLQAKEAVEKLIEPAKYKQVHFERLDVGSMTSVRTFAAKVQEKFDKIHILINNAGIMCVPYKQTVDGFESQLAVNHLGHFLLTHLLLPQLKAAGTKECCARVVNVSSCVYLCGEIYWDDINFR</sequence>
<reference evidence="3" key="1">
    <citation type="submission" date="2018-07" db="EMBL/GenBank/DDBJ databases">
        <authorList>
            <person name="Quirk P.G."/>
            <person name="Krulwich T.A."/>
        </authorList>
    </citation>
    <scope>NUCLEOTIDE SEQUENCE</scope>
</reference>
<accession>A0A336M561</accession>
<proteinExistence type="predicted"/>
<dbReference type="SUPFAM" id="SSF51735">
    <property type="entry name" value="NAD(P)-binding Rossmann-fold domains"/>
    <property type="match status" value="1"/>
</dbReference>
<keyword evidence="1" id="KW-0560">Oxidoreductase</keyword>
<dbReference type="EMBL" id="UFQT01000450">
    <property type="protein sequence ID" value="SSX24491.1"/>
    <property type="molecule type" value="Genomic_DNA"/>
</dbReference>
<dbReference type="AlphaFoldDB" id="A0A336M561"/>
<evidence type="ECO:0000256" key="2">
    <source>
        <dbReference type="SAM" id="Phobius"/>
    </source>
</evidence>
<dbReference type="Gene3D" id="3.40.50.720">
    <property type="entry name" value="NAD(P)-binding Rossmann-like Domain"/>
    <property type="match status" value="1"/>
</dbReference>